<protein>
    <recommendedName>
        <fullName evidence="1">THIF-type NAD/FAD binding fold domain-containing protein</fullName>
    </recommendedName>
</protein>
<dbReference type="InterPro" id="IPR045886">
    <property type="entry name" value="ThiF/MoeB/HesA"/>
</dbReference>
<dbReference type="InterPro" id="IPR035985">
    <property type="entry name" value="Ubiquitin-activating_enz"/>
</dbReference>
<evidence type="ECO:0000313" key="3">
    <source>
        <dbReference type="Proteomes" id="UP000177629"/>
    </source>
</evidence>
<dbReference type="InterPro" id="IPR000594">
    <property type="entry name" value="ThiF_NAD_FAD-bd"/>
</dbReference>
<proteinExistence type="predicted"/>
<evidence type="ECO:0000259" key="1">
    <source>
        <dbReference type="Pfam" id="PF00899"/>
    </source>
</evidence>
<dbReference type="PANTHER" id="PTHR43267">
    <property type="entry name" value="TRNA THREONYLCARBAMOYLADENOSINE DEHYDRATASE"/>
    <property type="match status" value="1"/>
</dbReference>
<organism evidence="2 3">
    <name type="scientific">Candidatus Terrybacteria bacterium RIFCSPHIGHO2_01_FULL_48_17</name>
    <dbReference type="NCBI Taxonomy" id="1802362"/>
    <lineage>
        <taxon>Bacteria</taxon>
        <taxon>Candidatus Terryibacteriota</taxon>
    </lineage>
</organism>
<sequence length="357" mass="40578">MNENSFRPTIFNFKKRRDRIDAQKLIRTKKIQFIVDEVGEQKKELGFVHNPRRISHALLFSRPAKEQRASSFGLWIYFPWRAALVHVLELNKHEQVRLSRNFNLILPREQRQLKNLRIAFAGLNVGNPGAICLALEGAAGLLKLADNDVLALSNLNRFRAGLPDLGINKAVLTARQIYEINPFAKLKVFENGVEPGKEEAFLLRPKVDVLVEEMDDMKLKISIREKARKFRIPVVMVTGNGPNVIVDVERFDQNPRLALLNGFLRPQVAGKVVRLQQGTGTFTERMLLARDFMGARYLHSRLRSSFLKVGKTLAGIPQIAESSFLRGAAICYVVRQIASRAKMPSGRYFIHLEDLSN</sequence>
<comment type="caution">
    <text evidence="2">The sequence shown here is derived from an EMBL/GenBank/DDBJ whole genome shotgun (WGS) entry which is preliminary data.</text>
</comment>
<dbReference type="PANTHER" id="PTHR43267:SF3">
    <property type="entry name" value="THIF PROTEIN"/>
    <property type="match status" value="1"/>
</dbReference>
<evidence type="ECO:0000313" key="2">
    <source>
        <dbReference type="EMBL" id="OHA48590.1"/>
    </source>
</evidence>
<dbReference type="GO" id="GO:0008641">
    <property type="term" value="F:ubiquitin-like modifier activating enzyme activity"/>
    <property type="evidence" value="ECO:0007669"/>
    <property type="project" value="InterPro"/>
</dbReference>
<dbReference type="Gene3D" id="3.40.50.720">
    <property type="entry name" value="NAD(P)-binding Rossmann-like Domain"/>
    <property type="match status" value="1"/>
</dbReference>
<dbReference type="GO" id="GO:0061504">
    <property type="term" value="P:cyclic threonylcarbamoyladenosine biosynthetic process"/>
    <property type="evidence" value="ECO:0007669"/>
    <property type="project" value="TreeGrafter"/>
</dbReference>
<dbReference type="SUPFAM" id="SSF69572">
    <property type="entry name" value="Activating enzymes of the ubiquitin-like proteins"/>
    <property type="match status" value="1"/>
</dbReference>
<dbReference type="STRING" id="1802362.A2806_00320"/>
<dbReference type="EMBL" id="MHSS01000005">
    <property type="protein sequence ID" value="OHA48590.1"/>
    <property type="molecule type" value="Genomic_DNA"/>
</dbReference>
<name>A0A1G2PJU1_9BACT</name>
<accession>A0A1G2PJU1</accession>
<gene>
    <name evidence="2" type="ORF">A2806_00320</name>
</gene>
<dbReference type="GO" id="GO:0061503">
    <property type="term" value="F:tRNA threonylcarbamoyladenosine dehydratase"/>
    <property type="evidence" value="ECO:0007669"/>
    <property type="project" value="TreeGrafter"/>
</dbReference>
<reference evidence="2 3" key="1">
    <citation type="journal article" date="2016" name="Nat. Commun.">
        <title>Thousands of microbial genomes shed light on interconnected biogeochemical processes in an aquifer system.</title>
        <authorList>
            <person name="Anantharaman K."/>
            <person name="Brown C.T."/>
            <person name="Hug L.A."/>
            <person name="Sharon I."/>
            <person name="Castelle C.J."/>
            <person name="Probst A.J."/>
            <person name="Thomas B.C."/>
            <person name="Singh A."/>
            <person name="Wilkins M.J."/>
            <person name="Karaoz U."/>
            <person name="Brodie E.L."/>
            <person name="Williams K.H."/>
            <person name="Hubbard S.S."/>
            <person name="Banfield J.F."/>
        </authorList>
    </citation>
    <scope>NUCLEOTIDE SEQUENCE [LARGE SCALE GENOMIC DNA]</scope>
</reference>
<feature type="domain" description="THIF-type NAD/FAD binding fold" evidence="1">
    <location>
        <begin position="99"/>
        <end position="236"/>
    </location>
</feature>
<dbReference type="AlphaFoldDB" id="A0A1G2PJU1"/>
<dbReference type="Proteomes" id="UP000177629">
    <property type="component" value="Unassembled WGS sequence"/>
</dbReference>
<dbReference type="Pfam" id="PF00899">
    <property type="entry name" value="ThiF"/>
    <property type="match status" value="1"/>
</dbReference>